<dbReference type="InterPro" id="IPR015797">
    <property type="entry name" value="NUDIX_hydrolase-like_dom_sf"/>
</dbReference>
<keyword evidence="6" id="KW-0464">Manganese</keyword>
<evidence type="ECO:0000313" key="9">
    <source>
        <dbReference type="EMBL" id="CAB5036566.1"/>
    </source>
</evidence>
<reference evidence="9" key="1">
    <citation type="submission" date="2020-05" db="EMBL/GenBank/DDBJ databases">
        <authorList>
            <person name="Chiriac C."/>
            <person name="Salcher M."/>
            <person name="Ghai R."/>
            <person name="Kavagutti S V."/>
        </authorList>
    </citation>
    <scope>NUCLEOTIDE SEQUENCE</scope>
</reference>
<evidence type="ECO:0000256" key="4">
    <source>
        <dbReference type="ARBA" id="ARBA00022801"/>
    </source>
</evidence>
<evidence type="ECO:0000256" key="3">
    <source>
        <dbReference type="ARBA" id="ARBA00022723"/>
    </source>
</evidence>
<dbReference type="InterPro" id="IPR000086">
    <property type="entry name" value="NUDIX_hydrolase_dom"/>
</dbReference>
<sequence length="178" mass="19214">MEVDGSASVILTKRPTTMRNHAGDWVFPGGRIDPGVDVDESAAALRELEEEIGIPASQASILGQLDSRGPTLMGHTISVFVGVVDSAENLVPDPHEVSEVAIIALQDLADPKAHYVSNVVPYGYGTTPDQAEPRRLPIEMHFFTFGEGQIVWGTQGEILWDLLACILGDRPTIAQIRS</sequence>
<keyword evidence="5" id="KW-0460">Magnesium</keyword>
<accession>A0A6J7S683</accession>
<evidence type="ECO:0000256" key="5">
    <source>
        <dbReference type="ARBA" id="ARBA00022842"/>
    </source>
</evidence>
<dbReference type="PROSITE" id="PS51462">
    <property type="entry name" value="NUDIX"/>
    <property type="match status" value="1"/>
</dbReference>
<protein>
    <submittedName>
        <fullName evidence="9">Unannotated protein</fullName>
    </submittedName>
</protein>
<dbReference type="EMBL" id="CAFBPZ010000021">
    <property type="protein sequence ID" value="CAB5036566.1"/>
    <property type="molecule type" value="Genomic_DNA"/>
</dbReference>
<dbReference type="AlphaFoldDB" id="A0A6J7S683"/>
<gene>
    <name evidence="8" type="ORF">UFOPK3495_00531</name>
    <name evidence="9" type="ORF">UFOPK4237_00490</name>
</gene>
<evidence type="ECO:0000256" key="2">
    <source>
        <dbReference type="ARBA" id="ARBA00001946"/>
    </source>
</evidence>
<dbReference type="PANTHER" id="PTHR12992:SF11">
    <property type="entry name" value="MITOCHONDRIAL COENZYME A DIPHOSPHATASE NUDT8"/>
    <property type="match status" value="1"/>
</dbReference>
<proteinExistence type="predicted"/>
<comment type="cofactor">
    <cofactor evidence="1">
        <name>Mn(2+)</name>
        <dbReference type="ChEBI" id="CHEBI:29035"/>
    </cofactor>
</comment>
<keyword evidence="4" id="KW-0378">Hydrolase</keyword>
<organism evidence="9">
    <name type="scientific">freshwater metagenome</name>
    <dbReference type="NCBI Taxonomy" id="449393"/>
    <lineage>
        <taxon>unclassified sequences</taxon>
        <taxon>metagenomes</taxon>
        <taxon>ecological metagenomes</taxon>
    </lineage>
</organism>
<keyword evidence="3" id="KW-0479">Metal-binding</keyword>
<dbReference type="CDD" id="cd03426">
    <property type="entry name" value="NUDIX_CoAse_Nudt7"/>
    <property type="match status" value="1"/>
</dbReference>
<comment type="cofactor">
    <cofactor evidence="2">
        <name>Mg(2+)</name>
        <dbReference type="ChEBI" id="CHEBI:18420"/>
    </cofactor>
</comment>
<feature type="domain" description="Nudix hydrolase" evidence="7">
    <location>
        <begin position="1"/>
        <end position="125"/>
    </location>
</feature>
<dbReference type="InterPro" id="IPR020476">
    <property type="entry name" value="Nudix_hydrolase"/>
</dbReference>
<name>A0A6J7S683_9ZZZZ</name>
<dbReference type="EMBL" id="CAFBMC010000019">
    <property type="protein sequence ID" value="CAB4893279.1"/>
    <property type="molecule type" value="Genomic_DNA"/>
</dbReference>
<evidence type="ECO:0000256" key="6">
    <source>
        <dbReference type="ARBA" id="ARBA00023211"/>
    </source>
</evidence>
<dbReference type="SUPFAM" id="SSF55811">
    <property type="entry name" value="Nudix"/>
    <property type="match status" value="1"/>
</dbReference>
<dbReference type="Pfam" id="PF00293">
    <property type="entry name" value="NUDIX"/>
    <property type="match status" value="1"/>
</dbReference>
<evidence type="ECO:0000256" key="1">
    <source>
        <dbReference type="ARBA" id="ARBA00001936"/>
    </source>
</evidence>
<dbReference type="GO" id="GO:0046872">
    <property type="term" value="F:metal ion binding"/>
    <property type="evidence" value="ECO:0007669"/>
    <property type="project" value="UniProtKB-KW"/>
</dbReference>
<dbReference type="GO" id="GO:0010945">
    <property type="term" value="F:coenzyme A diphosphatase activity"/>
    <property type="evidence" value="ECO:0007669"/>
    <property type="project" value="InterPro"/>
</dbReference>
<dbReference type="PANTHER" id="PTHR12992">
    <property type="entry name" value="NUDIX HYDROLASE"/>
    <property type="match status" value="1"/>
</dbReference>
<evidence type="ECO:0000313" key="8">
    <source>
        <dbReference type="EMBL" id="CAB4893279.1"/>
    </source>
</evidence>
<dbReference type="PRINTS" id="PR00502">
    <property type="entry name" value="NUDIXFAMILY"/>
</dbReference>
<evidence type="ECO:0000259" key="7">
    <source>
        <dbReference type="PROSITE" id="PS51462"/>
    </source>
</evidence>
<dbReference type="Gene3D" id="3.90.79.10">
    <property type="entry name" value="Nucleoside Triphosphate Pyrophosphohydrolase"/>
    <property type="match status" value="1"/>
</dbReference>
<dbReference type="InterPro" id="IPR045121">
    <property type="entry name" value="CoAse"/>
</dbReference>